<keyword evidence="6" id="KW-1185">Reference proteome</keyword>
<dbReference type="EMBL" id="RQFO01000020">
    <property type="protein sequence ID" value="TGK95062.1"/>
    <property type="molecule type" value="Genomic_DNA"/>
</dbReference>
<evidence type="ECO:0000256" key="2">
    <source>
        <dbReference type="ARBA" id="ARBA00022840"/>
    </source>
</evidence>
<reference evidence="6" key="1">
    <citation type="journal article" date="2019" name="PLoS Negl. Trop. Dis.">
        <title>Revisiting the worldwide diversity of Leptospira species in the environment.</title>
        <authorList>
            <person name="Vincent A.T."/>
            <person name="Schiettekatte O."/>
            <person name="Bourhy P."/>
            <person name="Veyrier F.J."/>
            <person name="Picardeau M."/>
        </authorList>
    </citation>
    <scope>NUCLEOTIDE SEQUENCE [LARGE SCALE GENOMIC DNA]</scope>
    <source>
        <strain evidence="6">201800278</strain>
    </source>
</reference>
<comment type="subunit">
    <text evidence="3">Heterotrimer of RecB, RecC and RecD. All subunits contribute to DNA-binding.</text>
</comment>
<dbReference type="Pfam" id="PF13245">
    <property type="entry name" value="AAA_19"/>
    <property type="match status" value="1"/>
</dbReference>
<keyword evidence="3" id="KW-0413">Isomerase</keyword>
<comment type="function">
    <text evidence="3">A helicase/nuclease that prepares dsDNA breaks (DSB) for recombinational DNA repair. Binds to DSBs and unwinds DNA via a highly rapid and processive ATP-dependent bidirectional helicase activity. Unwinds dsDNA until it encounters a Chi (crossover hotspot instigator) sequence from the 3' direction. Cuts ssDNA a few nucleotides 3' to the Chi site. The properties and activities of the enzyme are changed at Chi. The Chi-altered holoenzyme produces a long 3'-ssDNA overhang and facilitates RecA-binding to the ssDNA for homologous DNA recombination and repair. Holoenzyme degrades any linearized DNA that is unable to undergo homologous recombination. In the holoenzyme this subunit has ssDNA-dependent ATPase and 5'-3' helicase activity. When added to pre-assembled RecBC greatly stimulates nuclease activity and augments holoenzyme processivity. Negatively regulates the RecA-loading ability of RecBCD.</text>
</comment>
<dbReference type="InterPro" id="IPR050534">
    <property type="entry name" value="Coronavir_polyprotein_1ab"/>
</dbReference>
<dbReference type="RefSeq" id="WP_135568620.1">
    <property type="nucleotide sequence ID" value="NZ_RQFN01000009.1"/>
</dbReference>
<protein>
    <recommendedName>
        <fullName evidence="3">RecBCD enzyme subunit RecD</fullName>
        <ecNumber evidence="3">5.6.2.3</ecNumber>
    </recommendedName>
    <alternativeName>
        <fullName evidence="3">DNA 5'-3' helicase subunit RecD</fullName>
    </alternativeName>
    <alternativeName>
        <fullName evidence="3">Exonuclease V subunit RecD</fullName>
        <shortName evidence="3">ExoV subunit RecD</shortName>
    </alternativeName>
    <alternativeName>
        <fullName evidence="3">Helicase/nuclease RecBCD subunit RecD</fullName>
    </alternativeName>
</protein>
<dbReference type="InterPro" id="IPR027785">
    <property type="entry name" value="UvrD-like_helicase_C"/>
</dbReference>
<dbReference type="Proteomes" id="UP000297465">
    <property type="component" value="Unassembled WGS sequence"/>
</dbReference>
<evidence type="ECO:0000313" key="6">
    <source>
        <dbReference type="Proteomes" id="UP000297465"/>
    </source>
</evidence>
<evidence type="ECO:0000259" key="4">
    <source>
        <dbReference type="Pfam" id="PF13538"/>
    </source>
</evidence>
<dbReference type="EC" id="5.6.2.3" evidence="3"/>
<feature type="domain" description="UvrD-like helicase C-terminal" evidence="4">
    <location>
        <begin position="519"/>
        <end position="575"/>
    </location>
</feature>
<proteinExistence type="inferred from homology"/>
<keyword evidence="3" id="KW-0269">Exonuclease</keyword>
<keyword evidence="3 5" id="KW-0378">Hydrolase</keyword>
<keyword evidence="3" id="KW-0234">DNA repair</keyword>
<comment type="similarity">
    <text evidence="3">Belongs to the RecD family.</text>
</comment>
<feature type="binding site" evidence="3">
    <location>
        <begin position="145"/>
        <end position="152"/>
    </location>
    <ligand>
        <name>ATP</name>
        <dbReference type="ChEBI" id="CHEBI:30616"/>
    </ligand>
</feature>
<dbReference type="Gene3D" id="3.40.50.300">
    <property type="entry name" value="P-loop containing nucleotide triphosphate hydrolases"/>
    <property type="match status" value="2"/>
</dbReference>
<keyword evidence="2 3" id="KW-0067">ATP-binding</keyword>
<dbReference type="Pfam" id="PF13538">
    <property type="entry name" value="UvrD_C_2"/>
    <property type="match status" value="1"/>
</dbReference>
<accession>A0ABY2LPL3</accession>
<organism evidence="5 6">
    <name type="scientific">Leptospira montravelensis</name>
    <dbReference type="NCBI Taxonomy" id="2484961"/>
    <lineage>
        <taxon>Bacteria</taxon>
        <taxon>Pseudomonadati</taxon>
        <taxon>Spirochaetota</taxon>
        <taxon>Spirochaetia</taxon>
        <taxon>Leptospirales</taxon>
        <taxon>Leptospiraceae</taxon>
        <taxon>Leptospira</taxon>
    </lineage>
</organism>
<sequence length="601" mass="69335">MKQKDNSYIELANEIISYFPNLQKNHEQLIADLIEVNQNGDLYLPLKDTDSLTELKNPFPFYIEISGTEKRLYFQKTYKEKIHFESKVKSLILSHTRIQKNTNLEIDEIESIITELETQFKNPLAIEQKQAVVESITSSLRIIAGGPGTGKTTVVSFILKSLDQLHLLPTANRIALIAPTGRAAQRLTESIQKNLSYFQNKKELTSSLRGQTIHNLLKFFPETASVYYGEKRYLPFDLIIMDETSMVDMMLMNLFLDSVNENTHLIMLGDPNQLPSVGQGEVLADLLTEFRNQGKFVSDLKTNHRSSISSEFSKFAELVKASFDLPNKNLTFPHPKIAESLAQHEYDDFIWLQKEKSKSTDTIPFKDWKVEDLIQFLWKDFFLPTAILSTSLNWKKEDLLTKDHKETLEKIISEYRCLTILRNGYYGIEALQNRILELAKKQLTSFQTNTQNIEYRHLAKSFYFEGMPIIVKRNDQIRKLFNGDIGLVLKIDSELRAVFSIESRLYSFALDTLPEHEPAFFLTIHKSQGSEYNTVLLYLPPITSFDSNDTNENPILNRRILYTAITRAKKRVILMGNFETWNLGLTTFQKRNTGFQLTSTL</sequence>
<evidence type="ECO:0000256" key="3">
    <source>
        <dbReference type="HAMAP-Rule" id="MF_01487"/>
    </source>
</evidence>
<dbReference type="HAMAP" id="MF_01487">
    <property type="entry name" value="RecD"/>
    <property type="match status" value="1"/>
</dbReference>
<dbReference type="GO" id="GO:0008854">
    <property type="term" value="F:exodeoxyribonuclease V activity"/>
    <property type="evidence" value="ECO:0007669"/>
    <property type="project" value="UniProtKB-EC"/>
</dbReference>
<dbReference type="PANTHER" id="PTHR43788">
    <property type="entry name" value="DNA2/NAM7 HELICASE FAMILY MEMBER"/>
    <property type="match status" value="1"/>
</dbReference>
<name>A0ABY2LPL3_9LEPT</name>
<dbReference type="InterPro" id="IPR006344">
    <property type="entry name" value="RecD"/>
</dbReference>
<dbReference type="CDD" id="cd18809">
    <property type="entry name" value="SF1_C_RecD"/>
    <property type="match status" value="1"/>
</dbReference>
<dbReference type="InterPro" id="IPR027417">
    <property type="entry name" value="P-loop_NTPase"/>
</dbReference>
<comment type="miscellaneous">
    <text evidence="3">In the RecBCD complex, RecB has a slow 3'-5' helicase, an exonuclease activity and loads RecA onto ssDNA, RecD has a fast 5'-3' helicase activity, while RecC stimulates the ATPase and processivity of the RecB helicase and contributes to recognition of the Chi site.</text>
</comment>
<keyword evidence="3" id="KW-0347">Helicase</keyword>
<dbReference type="SUPFAM" id="SSF52540">
    <property type="entry name" value="P-loop containing nucleoside triphosphate hydrolases"/>
    <property type="match status" value="1"/>
</dbReference>
<comment type="caution">
    <text evidence="5">The sequence shown here is derived from an EMBL/GenBank/DDBJ whole genome shotgun (WGS) entry which is preliminary data.</text>
</comment>
<keyword evidence="3" id="KW-0227">DNA damage</keyword>
<comment type="catalytic activity">
    <reaction evidence="3">
        <text>ATP + H2O = ADP + phosphate + H(+)</text>
        <dbReference type="Rhea" id="RHEA:13065"/>
        <dbReference type="ChEBI" id="CHEBI:15377"/>
        <dbReference type="ChEBI" id="CHEBI:15378"/>
        <dbReference type="ChEBI" id="CHEBI:30616"/>
        <dbReference type="ChEBI" id="CHEBI:43474"/>
        <dbReference type="ChEBI" id="CHEBI:456216"/>
        <dbReference type="EC" id="5.6.2.3"/>
    </reaction>
</comment>
<evidence type="ECO:0000313" key="5">
    <source>
        <dbReference type="EMBL" id="TGK95062.1"/>
    </source>
</evidence>
<dbReference type="CDD" id="cd17933">
    <property type="entry name" value="DEXSc_RecD-like"/>
    <property type="match status" value="1"/>
</dbReference>
<keyword evidence="1 3" id="KW-0547">Nucleotide-binding</keyword>
<dbReference type="PANTHER" id="PTHR43788:SF6">
    <property type="entry name" value="DNA HELICASE B"/>
    <property type="match status" value="1"/>
</dbReference>
<evidence type="ECO:0000256" key="1">
    <source>
        <dbReference type="ARBA" id="ARBA00022741"/>
    </source>
</evidence>
<gene>
    <name evidence="3 5" type="primary">recD</name>
    <name evidence="5" type="ORF">EHQ31_18625</name>
</gene>
<keyword evidence="3" id="KW-0540">Nuclease</keyword>
<keyword evidence="3" id="KW-0238">DNA-binding</keyword>
<dbReference type="NCBIfam" id="TIGR01447">
    <property type="entry name" value="recD"/>
    <property type="match status" value="1"/>
</dbReference>